<name>A0A271KE20_9HYPH</name>
<comment type="caution">
    <text evidence="1">The sequence shown here is derived from an EMBL/GenBank/DDBJ whole genome shotgun (WGS) entry which is preliminary data.</text>
</comment>
<reference evidence="1 2" key="1">
    <citation type="submission" date="2017-08" db="EMBL/GenBank/DDBJ databases">
        <title>Mesorhizobium wenxinae sp. nov., a novel rhizobial species isolated from root nodules of chickpea (Cicer arietinum L.).</title>
        <authorList>
            <person name="Zhang J."/>
        </authorList>
    </citation>
    <scope>NUCLEOTIDE SEQUENCE [LARGE SCALE GENOMIC DNA]</scope>
    <source>
        <strain evidence="2">WYCCWR 10019</strain>
    </source>
</reference>
<gene>
    <name evidence="1" type="ORF">CIT31_16785</name>
</gene>
<keyword evidence="2" id="KW-1185">Reference proteome</keyword>
<dbReference type="OrthoDB" id="9901436at2"/>
<evidence type="ECO:0000313" key="2">
    <source>
        <dbReference type="Proteomes" id="UP000215931"/>
    </source>
</evidence>
<protein>
    <submittedName>
        <fullName evidence="1">Uncharacterized protein</fullName>
    </submittedName>
</protein>
<dbReference type="AlphaFoldDB" id="A0A271KE20"/>
<organism evidence="1 2">
    <name type="scientific">Mesorhizobium wenxiniae</name>
    <dbReference type="NCBI Taxonomy" id="2014805"/>
    <lineage>
        <taxon>Bacteria</taxon>
        <taxon>Pseudomonadati</taxon>
        <taxon>Pseudomonadota</taxon>
        <taxon>Alphaproteobacteria</taxon>
        <taxon>Hyphomicrobiales</taxon>
        <taxon>Phyllobacteriaceae</taxon>
        <taxon>Mesorhizobium</taxon>
    </lineage>
</organism>
<sequence>MIDDGIKPLQALEAAHAAFCNPANRGYSIQAAIGAYHARIIGQKAIGSEEPLDPTALYTACEVMLAVLGDQAGLPEDYANEVSAAIRAYLATSRALAPLPAPMPGDMTETIALIRKRMKSGECDLRDVGQILTGRFDQDVPAAILAAAAAQAVPDMVEAAQRIFEAMCGRPVDWAKHAADTNEDNLFQSADWECCLTYAKAALIQKNTGEDG</sequence>
<dbReference type="RefSeq" id="WP_095519555.1">
    <property type="nucleotide sequence ID" value="NZ_NPKH01000023.1"/>
</dbReference>
<dbReference type="EMBL" id="NPKH01000023">
    <property type="protein sequence ID" value="PAP94022.1"/>
    <property type="molecule type" value="Genomic_DNA"/>
</dbReference>
<evidence type="ECO:0000313" key="1">
    <source>
        <dbReference type="EMBL" id="PAP94022.1"/>
    </source>
</evidence>
<dbReference type="Proteomes" id="UP000215931">
    <property type="component" value="Unassembled WGS sequence"/>
</dbReference>
<proteinExistence type="predicted"/>
<accession>A0A271KE20</accession>